<comment type="caution">
    <text evidence="2">The sequence shown here is derived from an EMBL/GenBank/DDBJ whole genome shotgun (WGS) entry which is preliminary data.</text>
</comment>
<evidence type="ECO:0000313" key="2">
    <source>
        <dbReference type="EMBL" id="MTW10931.1"/>
    </source>
</evidence>
<name>A0A6L6QFK1_9BURK</name>
<dbReference type="Pfam" id="PF00326">
    <property type="entry name" value="Peptidase_S9"/>
    <property type="match status" value="1"/>
</dbReference>
<dbReference type="InterPro" id="IPR029058">
    <property type="entry name" value="AB_hydrolase_fold"/>
</dbReference>
<reference evidence="2 3" key="1">
    <citation type="submission" date="2019-11" db="EMBL/GenBank/DDBJ databases">
        <title>Type strains purchased from KCTC, JCM and DSMZ.</title>
        <authorList>
            <person name="Lu H."/>
        </authorList>
    </citation>
    <scope>NUCLEOTIDE SEQUENCE [LARGE SCALE GENOMIC DNA]</scope>
    <source>
        <strain evidence="2 3">JCM 31587</strain>
    </source>
</reference>
<dbReference type="AlphaFoldDB" id="A0A6L6QFK1"/>
<dbReference type="Gene3D" id="3.40.50.1820">
    <property type="entry name" value="alpha/beta hydrolase"/>
    <property type="match status" value="1"/>
</dbReference>
<dbReference type="OrthoDB" id="7015419at2"/>
<sequence>MQPTAAASPNVSVDCRGKESKMKRTFRYYVAALLGTLAGTAHGSGPDPDVFPVADLLHPVTVTREQCEQTRDAVWVETSWHERLEQTGSAASKRHSAEGCIRYFPSPDAAQAQTALLFIHGDAMSPALSLEQNQRNYEKVGSYKAQVARATRTSKDVGLAVIRIARPGVFGSTGLDHMHQRRMSEEARLVDAAVTAIKNRYGYSRIQLAGLSGGGGLVGALLTLGRTDIDCAVVGSGVVSVKLRSQLLDSSAARRGFDQTGQKLSQVYDPIDHVRGIKADWDRRIFIVGDPLDQAVAFESQAAFQQHLVESGVPATLLQAKAVGPTHHDVANDAQRVAGWCKAGVSNAEIQARLASVPAAVSAAE</sequence>
<gene>
    <name evidence="2" type="ORF">GM658_09980</name>
</gene>
<dbReference type="GO" id="GO:0008236">
    <property type="term" value="F:serine-type peptidase activity"/>
    <property type="evidence" value="ECO:0007669"/>
    <property type="project" value="InterPro"/>
</dbReference>
<dbReference type="EMBL" id="WNKX01000006">
    <property type="protein sequence ID" value="MTW10931.1"/>
    <property type="molecule type" value="Genomic_DNA"/>
</dbReference>
<organism evidence="2 3">
    <name type="scientific">Massilia eburnea</name>
    <dbReference type="NCBI Taxonomy" id="1776165"/>
    <lineage>
        <taxon>Bacteria</taxon>
        <taxon>Pseudomonadati</taxon>
        <taxon>Pseudomonadota</taxon>
        <taxon>Betaproteobacteria</taxon>
        <taxon>Burkholderiales</taxon>
        <taxon>Oxalobacteraceae</taxon>
        <taxon>Telluria group</taxon>
        <taxon>Massilia</taxon>
    </lineage>
</organism>
<dbReference type="GO" id="GO:0006508">
    <property type="term" value="P:proteolysis"/>
    <property type="evidence" value="ECO:0007669"/>
    <property type="project" value="InterPro"/>
</dbReference>
<protein>
    <submittedName>
        <fullName evidence="2">Prolyl oligopeptidase family serine peptidase</fullName>
    </submittedName>
</protein>
<dbReference type="InterPro" id="IPR001375">
    <property type="entry name" value="Peptidase_S9_cat"/>
</dbReference>
<dbReference type="Proteomes" id="UP000472320">
    <property type="component" value="Unassembled WGS sequence"/>
</dbReference>
<feature type="domain" description="Peptidase S9 prolyl oligopeptidase catalytic" evidence="1">
    <location>
        <begin position="194"/>
        <end position="319"/>
    </location>
</feature>
<evidence type="ECO:0000259" key="1">
    <source>
        <dbReference type="Pfam" id="PF00326"/>
    </source>
</evidence>
<proteinExistence type="predicted"/>
<dbReference type="SUPFAM" id="SSF53474">
    <property type="entry name" value="alpha/beta-Hydrolases"/>
    <property type="match status" value="1"/>
</dbReference>
<keyword evidence="3" id="KW-1185">Reference proteome</keyword>
<accession>A0A6L6QFK1</accession>
<evidence type="ECO:0000313" key="3">
    <source>
        <dbReference type="Proteomes" id="UP000472320"/>
    </source>
</evidence>